<evidence type="ECO:0000313" key="1">
    <source>
        <dbReference type="EMBL" id="GFO25383.1"/>
    </source>
</evidence>
<proteinExistence type="predicted"/>
<protein>
    <submittedName>
        <fullName evidence="1">Uncharacterized protein</fullName>
    </submittedName>
</protein>
<organism evidence="1 2">
    <name type="scientific">Plakobranchus ocellatus</name>
    <dbReference type="NCBI Taxonomy" id="259542"/>
    <lineage>
        <taxon>Eukaryota</taxon>
        <taxon>Metazoa</taxon>
        <taxon>Spiralia</taxon>
        <taxon>Lophotrochozoa</taxon>
        <taxon>Mollusca</taxon>
        <taxon>Gastropoda</taxon>
        <taxon>Heterobranchia</taxon>
        <taxon>Euthyneura</taxon>
        <taxon>Panpulmonata</taxon>
        <taxon>Sacoglossa</taxon>
        <taxon>Placobranchoidea</taxon>
        <taxon>Plakobranchidae</taxon>
        <taxon>Plakobranchus</taxon>
    </lineage>
</organism>
<sequence length="134" mass="15148">MAFSNTSENVFYIVGEEGLKLCQVTFKSPTSFLPSSGICKWRGKKPWTVIDDWSKKEQAPTHFFNLMNALHRQFSKVLDCEVVPFLIIPVDLDVISHELAKLGITKTTLMNPPHNVPPANRTNKAIIDIESYLT</sequence>
<dbReference type="AlphaFoldDB" id="A0AAV4C1S8"/>
<keyword evidence="2" id="KW-1185">Reference proteome</keyword>
<gene>
    <name evidence="1" type="ORF">PoB_005188800</name>
</gene>
<reference evidence="1 2" key="1">
    <citation type="journal article" date="2021" name="Elife">
        <title>Chloroplast acquisition without the gene transfer in kleptoplastic sea slugs, Plakobranchus ocellatus.</title>
        <authorList>
            <person name="Maeda T."/>
            <person name="Takahashi S."/>
            <person name="Yoshida T."/>
            <person name="Shimamura S."/>
            <person name="Takaki Y."/>
            <person name="Nagai Y."/>
            <person name="Toyoda A."/>
            <person name="Suzuki Y."/>
            <person name="Arimoto A."/>
            <person name="Ishii H."/>
            <person name="Satoh N."/>
            <person name="Nishiyama T."/>
            <person name="Hasebe M."/>
            <person name="Maruyama T."/>
            <person name="Minagawa J."/>
            <person name="Obokata J."/>
            <person name="Shigenobu S."/>
        </authorList>
    </citation>
    <scope>NUCLEOTIDE SEQUENCE [LARGE SCALE GENOMIC DNA]</scope>
</reference>
<dbReference type="EMBL" id="BLXT01005746">
    <property type="protein sequence ID" value="GFO25383.1"/>
    <property type="molecule type" value="Genomic_DNA"/>
</dbReference>
<name>A0AAV4C1S8_9GAST</name>
<evidence type="ECO:0000313" key="2">
    <source>
        <dbReference type="Proteomes" id="UP000735302"/>
    </source>
</evidence>
<accession>A0AAV4C1S8</accession>
<comment type="caution">
    <text evidence="1">The sequence shown here is derived from an EMBL/GenBank/DDBJ whole genome shotgun (WGS) entry which is preliminary data.</text>
</comment>
<dbReference type="Proteomes" id="UP000735302">
    <property type="component" value="Unassembled WGS sequence"/>
</dbReference>